<evidence type="ECO:0000256" key="1">
    <source>
        <dbReference type="ARBA" id="ARBA00006854"/>
    </source>
</evidence>
<dbReference type="PANTHER" id="PTHR22100:SF13">
    <property type="entry name" value="WINGS APART-LIKE PROTEIN HOMOLOG"/>
    <property type="match status" value="1"/>
</dbReference>
<dbReference type="InterPro" id="IPR039874">
    <property type="entry name" value="WAPL"/>
</dbReference>
<accession>A0ABQ8EWF5</accession>
<feature type="region of interest" description="Disordered" evidence="2">
    <location>
        <begin position="238"/>
        <end position="257"/>
    </location>
</feature>
<dbReference type="Pfam" id="PF07814">
    <property type="entry name" value="WAPL"/>
    <property type="match status" value="1"/>
</dbReference>
<organism evidence="4 5">
    <name type="scientific">Batrachochytrium salamandrivorans</name>
    <dbReference type="NCBI Taxonomy" id="1357716"/>
    <lineage>
        <taxon>Eukaryota</taxon>
        <taxon>Fungi</taxon>
        <taxon>Fungi incertae sedis</taxon>
        <taxon>Chytridiomycota</taxon>
        <taxon>Chytridiomycota incertae sedis</taxon>
        <taxon>Chytridiomycetes</taxon>
        <taxon>Rhizophydiales</taxon>
        <taxon>Rhizophydiales incertae sedis</taxon>
        <taxon>Batrachochytrium</taxon>
    </lineage>
</organism>
<dbReference type="InterPro" id="IPR022771">
    <property type="entry name" value="WAPL_C"/>
</dbReference>
<dbReference type="Gene3D" id="1.25.10.10">
    <property type="entry name" value="Leucine-rich Repeat Variant"/>
    <property type="match status" value="1"/>
</dbReference>
<evidence type="ECO:0000259" key="3">
    <source>
        <dbReference type="Pfam" id="PF07814"/>
    </source>
</evidence>
<comment type="similarity">
    <text evidence="1">Belongs to the WAPL family.</text>
</comment>
<evidence type="ECO:0000313" key="5">
    <source>
        <dbReference type="Proteomes" id="UP001648503"/>
    </source>
</evidence>
<dbReference type="InterPro" id="IPR011989">
    <property type="entry name" value="ARM-like"/>
</dbReference>
<evidence type="ECO:0000313" key="4">
    <source>
        <dbReference type="EMBL" id="KAH6587691.1"/>
    </source>
</evidence>
<feature type="domain" description="Wings apart-like protein C-terminal" evidence="3">
    <location>
        <begin position="268"/>
        <end position="564"/>
    </location>
</feature>
<sequence length="757" mass="83500">MSKTMYTRSSSATTVKSTSLISSASDIDLKASSVCSKSTFVEGGSGGPVAAGASKHALCSLGDLDALFDAPIKSIKGTSQAKRVALLKPSHSAPLIPKSDYMSGMASSTNLAHLASVPAHVAPDENRDCPEPSILQTPDIRPTQSDSRDPLRVVVSPAKSIHSDVSGVSEPLRAIGGGGGSSTLRPSLDPNRSLRDVSRFSRLASRRKSNVLTFGNSCTIMKSKVHGIEPRKRLEHMLEDQDDDNEQSVSKIDEGLSSSDEDTRKILTIHELRTVGEAKRFKDEMEYFFDGMDSLQMLRVRRSTTCELCEKLLSETFVANIRAHSYTKRLFSLLSYSDDPILLLCLNFTLWILSRDIRNIVPLFSCEELSSMIVLPMTLGVSEDLLLFPPTQKSEKALVDRIRTLINRFFLNTLTTDTNPNISAFQLALDTFSEVSTVRGLLATQLQSRILQDNVFPKVTECLIQCMNKSDIVSNEKSLRSYLRVFEFATVRCSDFQLDNITVDTVLASLLNLLTRLRDYMHDLNSTQSGLFIQCMRVALNFSNSSTFLEIMRKPAWIRVVLQIIVLLGLKNVPMSEDLESSGVNIKSAPASSPRLFEMAILCGSFLVNLLEMHPESAEQLTLIELSPDCPCSTICADKCVCTARLPAIVVIVDLLGHCMESSTKGVDHFVLAAHIAMLFAWTLKQNELARVWVKEKGWMSLVTSVASLLDDFAQFHEQVAAEHTPLSENEGQSIIQTRNSIQAVIKFLATQTESVQ</sequence>
<reference evidence="4 5" key="1">
    <citation type="submission" date="2021-02" db="EMBL/GenBank/DDBJ databases">
        <title>Variation within the Batrachochytrium salamandrivorans European outbreak.</title>
        <authorList>
            <person name="Kelly M."/>
            <person name="Pasmans F."/>
            <person name="Shea T.P."/>
            <person name="Munoz J.F."/>
            <person name="Carranza S."/>
            <person name="Cuomo C.A."/>
            <person name="Martel A."/>
        </authorList>
    </citation>
    <scope>NUCLEOTIDE SEQUENCE [LARGE SCALE GENOMIC DNA]</scope>
    <source>
        <strain evidence="4 5">AMFP18/2</strain>
    </source>
</reference>
<name>A0ABQ8EWF5_9FUNG</name>
<keyword evidence="5" id="KW-1185">Reference proteome</keyword>
<comment type="caution">
    <text evidence="4">The sequence shown here is derived from an EMBL/GenBank/DDBJ whole genome shotgun (WGS) entry which is preliminary data.</text>
</comment>
<dbReference type="Proteomes" id="UP001648503">
    <property type="component" value="Unassembled WGS sequence"/>
</dbReference>
<feature type="region of interest" description="Disordered" evidence="2">
    <location>
        <begin position="169"/>
        <end position="192"/>
    </location>
</feature>
<dbReference type="EMBL" id="JAFCIX010000555">
    <property type="protein sequence ID" value="KAH6587691.1"/>
    <property type="molecule type" value="Genomic_DNA"/>
</dbReference>
<evidence type="ECO:0000256" key="2">
    <source>
        <dbReference type="SAM" id="MobiDB-lite"/>
    </source>
</evidence>
<proteinExistence type="inferred from homology"/>
<feature type="region of interest" description="Disordered" evidence="2">
    <location>
        <begin position="129"/>
        <end position="151"/>
    </location>
</feature>
<gene>
    <name evidence="4" type="ORF">BASA50_011295</name>
</gene>
<protein>
    <recommendedName>
        <fullName evidence="3">Wings apart-like protein C-terminal domain-containing protein</fullName>
    </recommendedName>
</protein>
<dbReference type="PANTHER" id="PTHR22100">
    <property type="entry name" value="WINGS APART-LIKE PROTEIN HOMOLOG"/>
    <property type="match status" value="1"/>
</dbReference>